<dbReference type="InterPro" id="IPR017016">
    <property type="entry name" value="UCP033595"/>
</dbReference>
<accession>A0ABV1E0B6</accession>
<keyword evidence="2" id="KW-1185">Reference proteome</keyword>
<evidence type="ECO:0000313" key="2">
    <source>
        <dbReference type="Proteomes" id="UP001489509"/>
    </source>
</evidence>
<organism evidence="1 2">
    <name type="scientific">Solibaculum intestinale</name>
    <dbReference type="NCBI Taxonomy" id="3133165"/>
    <lineage>
        <taxon>Bacteria</taxon>
        <taxon>Bacillati</taxon>
        <taxon>Bacillota</taxon>
        <taxon>Clostridia</taxon>
        <taxon>Eubacteriales</taxon>
        <taxon>Oscillospiraceae</taxon>
        <taxon>Solibaculum</taxon>
    </lineage>
</organism>
<name>A0ABV1E0B6_9FIRM</name>
<dbReference type="RefSeq" id="WP_349218266.1">
    <property type="nucleotide sequence ID" value="NZ_JBBMFD010000004.1"/>
</dbReference>
<dbReference type="EMBL" id="JBBMFD010000004">
    <property type="protein sequence ID" value="MEQ2439961.1"/>
    <property type="molecule type" value="Genomic_DNA"/>
</dbReference>
<reference evidence="1 2" key="1">
    <citation type="submission" date="2024-03" db="EMBL/GenBank/DDBJ databases">
        <title>Human intestinal bacterial collection.</title>
        <authorList>
            <person name="Pauvert C."/>
            <person name="Hitch T.C.A."/>
            <person name="Clavel T."/>
        </authorList>
    </citation>
    <scope>NUCLEOTIDE SEQUENCE [LARGE SCALE GENOMIC DNA]</scope>
    <source>
        <strain evidence="1 2">CLA-JM-H44</strain>
    </source>
</reference>
<protein>
    <submittedName>
        <fullName evidence="1">DUF6514 family protein</fullName>
    </submittedName>
</protein>
<dbReference type="Pfam" id="PF20124">
    <property type="entry name" value="DUF6514"/>
    <property type="match status" value="1"/>
</dbReference>
<sequence>MFRGEFSKEESNKMHRYTVCENEMTSEELGTYRSYGLAYREEDGRQTRIADISLDRAQVEILAQKCNELGLETIHVFDAIDNFFAEQAAL</sequence>
<proteinExistence type="predicted"/>
<dbReference type="Proteomes" id="UP001489509">
    <property type="component" value="Unassembled WGS sequence"/>
</dbReference>
<comment type="caution">
    <text evidence="1">The sequence shown here is derived from an EMBL/GenBank/DDBJ whole genome shotgun (WGS) entry which is preliminary data.</text>
</comment>
<gene>
    <name evidence="1" type="ORF">WMO26_03860</name>
</gene>
<evidence type="ECO:0000313" key="1">
    <source>
        <dbReference type="EMBL" id="MEQ2439961.1"/>
    </source>
</evidence>